<dbReference type="InterPro" id="IPR036390">
    <property type="entry name" value="WH_DNA-bd_sf"/>
</dbReference>
<dbReference type="PANTHER" id="PTHR33164">
    <property type="entry name" value="TRANSCRIPTIONAL REGULATOR, MARR FAMILY"/>
    <property type="match status" value="1"/>
</dbReference>
<dbReference type="PROSITE" id="PS50995">
    <property type="entry name" value="HTH_MARR_2"/>
    <property type="match status" value="1"/>
</dbReference>
<proteinExistence type="predicted"/>
<dbReference type="AlphaFoldDB" id="A0A9D1PMZ0"/>
<dbReference type="SMART" id="SM00347">
    <property type="entry name" value="HTH_MARR"/>
    <property type="match status" value="1"/>
</dbReference>
<dbReference type="GO" id="GO:0003677">
    <property type="term" value="F:DNA binding"/>
    <property type="evidence" value="ECO:0007669"/>
    <property type="project" value="UniProtKB-KW"/>
</dbReference>
<evidence type="ECO:0000259" key="2">
    <source>
        <dbReference type="PROSITE" id="PS50995"/>
    </source>
</evidence>
<dbReference type="InterPro" id="IPR036388">
    <property type="entry name" value="WH-like_DNA-bd_sf"/>
</dbReference>
<sequence length="138" mass="15950">MQDQTVFKILHNMDKFTNGLIVQWNKTFNEDLGVSHVLTLGYLYTNGKSRPSQIARELGLTPPTVTHLCEKLVKRGLAVRSLDDNDRRIILLDITEEGTNLLTRANEEGHKLREEMFIKLTKEELNQLLNIYQKLNET</sequence>
<comment type="caution">
    <text evidence="3">The sequence shown here is derived from an EMBL/GenBank/DDBJ whole genome shotgun (WGS) entry which is preliminary data.</text>
</comment>
<feature type="domain" description="HTH marR-type" evidence="2">
    <location>
        <begin position="3"/>
        <end position="137"/>
    </location>
</feature>
<dbReference type="PANTHER" id="PTHR33164:SF89">
    <property type="entry name" value="MARR FAMILY REGULATORY PROTEIN"/>
    <property type="match status" value="1"/>
</dbReference>
<name>A0A9D1PMZ0_9BACI</name>
<dbReference type="InterPro" id="IPR000835">
    <property type="entry name" value="HTH_MarR-typ"/>
</dbReference>
<evidence type="ECO:0000313" key="4">
    <source>
        <dbReference type="Proteomes" id="UP000823937"/>
    </source>
</evidence>
<dbReference type="PRINTS" id="PR00598">
    <property type="entry name" value="HTHMARR"/>
</dbReference>
<dbReference type="Proteomes" id="UP000823937">
    <property type="component" value="Unassembled WGS sequence"/>
</dbReference>
<reference evidence="3" key="2">
    <citation type="submission" date="2021-04" db="EMBL/GenBank/DDBJ databases">
        <authorList>
            <person name="Gilroy R."/>
        </authorList>
    </citation>
    <scope>NUCLEOTIDE SEQUENCE</scope>
    <source>
        <strain evidence="3">CHK169-2315</strain>
    </source>
</reference>
<accession>A0A9D1PMZ0</accession>
<dbReference type="GO" id="GO:0003700">
    <property type="term" value="F:DNA-binding transcription factor activity"/>
    <property type="evidence" value="ECO:0007669"/>
    <property type="project" value="InterPro"/>
</dbReference>
<evidence type="ECO:0000313" key="3">
    <source>
        <dbReference type="EMBL" id="HIV74720.1"/>
    </source>
</evidence>
<keyword evidence="1" id="KW-0238">DNA-binding</keyword>
<reference evidence="3" key="1">
    <citation type="journal article" date="2021" name="PeerJ">
        <title>Extensive microbial diversity within the chicken gut microbiome revealed by metagenomics and culture.</title>
        <authorList>
            <person name="Gilroy R."/>
            <person name="Ravi A."/>
            <person name="Getino M."/>
            <person name="Pursley I."/>
            <person name="Horton D.L."/>
            <person name="Alikhan N.F."/>
            <person name="Baker D."/>
            <person name="Gharbi K."/>
            <person name="Hall N."/>
            <person name="Watson M."/>
            <person name="Adriaenssens E.M."/>
            <person name="Foster-Nyarko E."/>
            <person name="Jarju S."/>
            <person name="Secka A."/>
            <person name="Antonio M."/>
            <person name="Oren A."/>
            <person name="Chaudhuri R.R."/>
            <person name="La Ragione R."/>
            <person name="Hildebrand F."/>
            <person name="Pallen M.J."/>
        </authorList>
    </citation>
    <scope>NUCLEOTIDE SEQUENCE</scope>
    <source>
        <strain evidence="3">CHK169-2315</strain>
    </source>
</reference>
<dbReference type="GO" id="GO:0006950">
    <property type="term" value="P:response to stress"/>
    <property type="evidence" value="ECO:0007669"/>
    <property type="project" value="TreeGrafter"/>
</dbReference>
<organism evidence="3 4">
    <name type="scientific">Candidatus Pseudogracilibacillus intestinigallinarum</name>
    <dbReference type="NCBI Taxonomy" id="2838742"/>
    <lineage>
        <taxon>Bacteria</taxon>
        <taxon>Bacillati</taxon>
        <taxon>Bacillota</taxon>
        <taxon>Bacilli</taxon>
        <taxon>Bacillales</taxon>
        <taxon>Bacillaceae</taxon>
        <taxon>Pseudogracilibacillus</taxon>
    </lineage>
</organism>
<dbReference type="Gene3D" id="1.10.10.10">
    <property type="entry name" value="Winged helix-like DNA-binding domain superfamily/Winged helix DNA-binding domain"/>
    <property type="match status" value="1"/>
</dbReference>
<protein>
    <submittedName>
        <fullName evidence="3">MarR family transcriptional regulator</fullName>
    </submittedName>
</protein>
<dbReference type="SUPFAM" id="SSF46785">
    <property type="entry name" value="Winged helix' DNA-binding domain"/>
    <property type="match status" value="1"/>
</dbReference>
<evidence type="ECO:0000256" key="1">
    <source>
        <dbReference type="ARBA" id="ARBA00023125"/>
    </source>
</evidence>
<dbReference type="InterPro" id="IPR039422">
    <property type="entry name" value="MarR/SlyA-like"/>
</dbReference>
<dbReference type="EMBL" id="DXHX01000101">
    <property type="protein sequence ID" value="HIV74720.1"/>
    <property type="molecule type" value="Genomic_DNA"/>
</dbReference>
<dbReference type="Pfam" id="PF12802">
    <property type="entry name" value="MarR_2"/>
    <property type="match status" value="1"/>
</dbReference>
<gene>
    <name evidence="3" type="ORF">H9895_06555</name>
</gene>